<dbReference type="Proteomes" id="UP000320443">
    <property type="component" value="Unassembled WGS sequence"/>
</dbReference>
<organism evidence="3 4">
    <name type="scientific">Corynebacterium hiratae</name>
    <dbReference type="NCBI Taxonomy" id="3139423"/>
    <lineage>
        <taxon>Bacteria</taxon>
        <taxon>Bacillati</taxon>
        <taxon>Actinomycetota</taxon>
        <taxon>Actinomycetes</taxon>
        <taxon>Mycobacteriales</taxon>
        <taxon>Corynebacteriaceae</taxon>
        <taxon>Corynebacterium</taxon>
    </lineage>
</organism>
<dbReference type="Pfam" id="PF13556">
    <property type="entry name" value="HTH_30"/>
    <property type="match status" value="1"/>
</dbReference>
<dbReference type="PANTHER" id="PTHR33744">
    <property type="entry name" value="CARBOHYDRATE DIACID REGULATOR"/>
    <property type="match status" value="1"/>
</dbReference>
<dbReference type="Pfam" id="PF14361">
    <property type="entry name" value="RsbRD_N"/>
    <property type="match status" value="1"/>
</dbReference>
<dbReference type="Gene3D" id="1.10.10.2840">
    <property type="entry name" value="PucR C-terminal helix-turn-helix domain"/>
    <property type="match status" value="1"/>
</dbReference>
<dbReference type="InterPro" id="IPR025751">
    <property type="entry name" value="RsbRD_N_dom"/>
</dbReference>
<proteinExistence type="predicted"/>
<accession>A0A553G1Q1</accession>
<feature type="domain" description="RsbT co-antagonist protein RsbRD N-terminal" evidence="2">
    <location>
        <begin position="18"/>
        <end position="145"/>
    </location>
</feature>
<feature type="domain" description="PucR C-terminal helix-turn-helix" evidence="1">
    <location>
        <begin position="319"/>
        <end position="375"/>
    </location>
</feature>
<dbReference type="InterPro" id="IPR051448">
    <property type="entry name" value="CdaR-like_regulators"/>
</dbReference>
<dbReference type="InterPro" id="IPR025736">
    <property type="entry name" value="PucR_C-HTH_dom"/>
</dbReference>
<evidence type="ECO:0000259" key="1">
    <source>
        <dbReference type="Pfam" id="PF13556"/>
    </source>
</evidence>
<gene>
    <name evidence="3" type="ORF">FNY97_03170</name>
</gene>
<protein>
    <submittedName>
        <fullName evidence="3">PucR family transcriptional regulator</fullName>
    </submittedName>
</protein>
<sequence length="379" mass="41657">MHEKRWRDIVAEVHGTIPRLVEDFLAAFSRSGRYGDSLVSEDELRLTAFEVFARITDVLVGAMDEEELRAHAQSLGRRRAHQGVELATLIDAIQLDFTVLWEHLRRAAGADQEILIDHVAQVHSVVTMYNLVVRDAYRLEEARGQHNVHHAHARHLERLFAAESLGTLGIAEIARALNIDAGTHFDVVVAHPTAAVELRALLDAPISSGEAFGHPVRGMFVTFWPRDQRPSEQTAKDTGAGLTTISGILFRDVIGLAGVRAAAQQAPRIFDSTGPLSQLTEAADALWAVAGDVLADFTASGMTELTQTIAEMRLKNAPLYRTITTYLDCGSIKDSAEALNCHRNTVLNRLRQVTELTGLDITRPKDAARVLLALHRATP</sequence>
<dbReference type="EMBL" id="VKDK01000003">
    <property type="protein sequence ID" value="TRX63421.1"/>
    <property type="molecule type" value="Genomic_DNA"/>
</dbReference>
<evidence type="ECO:0000313" key="4">
    <source>
        <dbReference type="Proteomes" id="UP000320443"/>
    </source>
</evidence>
<dbReference type="RefSeq" id="WP_144013097.1">
    <property type="nucleotide sequence ID" value="NZ_VKDK01000003.1"/>
</dbReference>
<evidence type="ECO:0000259" key="2">
    <source>
        <dbReference type="Pfam" id="PF14361"/>
    </source>
</evidence>
<dbReference type="InterPro" id="IPR042070">
    <property type="entry name" value="PucR_C-HTH_sf"/>
</dbReference>
<name>A0A553G1Q1_9CORY</name>
<reference evidence="3 4" key="1">
    <citation type="submission" date="2019-07" db="EMBL/GenBank/DDBJ databases">
        <title>Draft genome of C. aurimucosum strain 2274.</title>
        <authorList>
            <person name="Pacheco L.G.C."/>
            <person name="Aguiar E.R.G.R."/>
            <person name="Santos C.S."/>
            <person name="Rocha D.J.P.G."/>
            <person name="Sant'Anna L.O."/>
            <person name="Mattos-Guaraldi A.L."/>
            <person name="Santos L.S."/>
        </authorList>
    </citation>
    <scope>NUCLEOTIDE SEQUENCE [LARGE SCALE GENOMIC DNA]</scope>
    <source>
        <strain evidence="3 4">2274</strain>
    </source>
</reference>
<keyword evidence="4" id="KW-1185">Reference proteome</keyword>
<evidence type="ECO:0000313" key="3">
    <source>
        <dbReference type="EMBL" id="TRX63421.1"/>
    </source>
</evidence>
<dbReference type="AlphaFoldDB" id="A0A553G1Q1"/>
<comment type="caution">
    <text evidence="3">The sequence shown here is derived from an EMBL/GenBank/DDBJ whole genome shotgun (WGS) entry which is preliminary data.</text>
</comment>